<accession>A0A369BLL1</accession>
<evidence type="ECO:0000256" key="6">
    <source>
        <dbReference type="ARBA" id="ARBA00023139"/>
    </source>
</evidence>
<evidence type="ECO:0000256" key="5">
    <source>
        <dbReference type="ARBA" id="ARBA00023136"/>
    </source>
</evidence>
<keyword evidence="5" id="KW-0472">Membrane</keyword>
<dbReference type="Gene3D" id="3.30.300.210">
    <property type="entry name" value="Nutrient germinant receptor protein C, domain 3"/>
    <property type="match status" value="1"/>
</dbReference>
<dbReference type="PANTHER" id="PTHR35789:SF1">
    <property type="entry name" value="SPORE GERMINATION PROTEIN B3"/>
    <property type="match status" value="1"/>
</dbReference>
<dbReference type="RefSeq" id="WP_114496646.1">
    <property type="nucleotide sequence ID" value="NZ_QPJW01000003.1"/>
</dbReference>
<comment type="similarity">
    <text evidence="2">Belongs to the GerABKC lipoprotein family.</text>
</comment>
<keyword evidence="3" id="KW-0309">Germination</keyword>
<sequence>MLRKTGLLSAVCLLLLTSCSQDQHILERIGYIRTAGYDLQEGGKLKITLSVPLIINEASQTFQTDEILTTVATSSKEARIKLSRKTSRNLVSGQLRTILFNTDLAKQGLHKHMDTLLRDPSISKLTELVIVDGSAHEIMTSKYSGHPRTAQYIDRLLKKEFNMETTPRILLHEFFRDYYDDGKDPIATMLRKSGNDLELNGIALFRNDKYITKLPPEDIFYFSIMYQNQGRGEFTVVTERPEMKSITFTAINSRKKIKIKKNQNGKYVANIGLKIEGGVLEYIGNLDLSTSDKNKLEGIMSEYISQQAKRIVGKLQHNRTDSLGIGQHVRNKMSYKAWKDTDWEDIYANMDIQVHAKFMIKNFGNFYD</sequence>
<comment type="caution">
    <text evidence="10">The sequence shown here is derived from an EMBL/GenBank/DDBJ whole genome shotgun (WGS) entry which is preliminary data.</text>
</comment>
<gene>
    <name evidence="10" type="ORF">DFP94_103315</name>
</gene>
<evidence type="ECO:0000256" key="2">
    <source>
        <dbReference type="ARBA" id="ARBA00007886"/>
    </source>
</evidence>
<dbReference type="EMBL" id="QPJW01000003">
    <property type="protein sequence ID" value="RCX20584.1"/>
    <property type="molecule type" value="Genomic_DNA"/>
</dbReference>
<evidence type="ECO:0000313" key="10">
    <source>
        <dbReference type="EMBL" id="RCX20584.1"/>
    </source>
</evidence>
<dbReference type="InterPro" id="IPR038501">
    <property type="entry name" value="Spore_GerAC_C_sf"/>
</dbReference>
<evidence type="ECO:0000313" key="11">
    <source>
        <dbReference type="Proteomes" id="UP000253090"/>
    </source>
</evidence>
<dbReference type="GO" id="GO:0016020">
    <property type="term" value="C:membrane"/>
    <property type="evidence" value="ECO:0007669"/>
    <property type="project" value="UniProtKB-SubCell"/>
</dbReference>
<protein>
    <submittedName>
        <fullName evidence="10">Spore germination protein</fullName>
    </submittedName>
</protein>
<dbReference type="Pfam" id="PF05504">
    <property type="entry name" value="Spore_GerAC"/>
    <property type="match status" value="1"/>
</dbReference>
<evidence type="ECO:0000256" key="3">
    <source>
        <dbReference type="ARBA" id="ARBA00022544"/>
    </source>
</evidence>
<evidence type="ECO:0000256" key="7">
    <source>
        <dbReference type="ARBA" id="ARBA00023288"/>
    </source>
</evidence>
<evidence type="ECO:0000256" key="1">
    <source>
        <dbReference type="ARBA" id="ARBA00004635"/>
    </source>
</evidence>
<dbReference type="GO" id="GO:0009847">
    <property type="term" value="P:spore germination"/>
    <property type="evidence" value="ECO:0007669"/>
    <property type="project" value="InterPro"/>
</dbReference>
<dbReference type="InterPro" id="IPR046953">
    <property type="entry name" value="Spore_GerAC-like_C"/>
</dbReference>
<dbReference type="InterPro" id="IPR008844">
    <property type="entry name" value="Spore_GerAC-like"/>
</dbReference>
<keyword evidence="6" id="KW-0564">Palmitate</keyword>
<keyword evidence="11" id="KW-1185">Reference proteome</keyword>
<feature type="domain" description="Spore germination protein N-terminal" evidence="9">
    <location>
        <begin position="22"/>
        <end position="191"/>
    </location>
</feature>
<dbReference type="PANTHER" id="PTHR35789">
    <property type="entry name" value="SPORE GERMINATION PROTEIN B3"/>
    <property type="match status" value="1"/>
</dbReference>
<dbReference type="OrthoDB" id="2592518at2"/>
<evidence type="ECO:0000259" key="8">
    <source>
        <dbReference type="Pfam" id="PF05504"/>
    </source>
</evidence>
<proteinExistence type="inferred from homology"/>
<evidence type="ECO:0000259" key="9">
    <source>
        <dbReference type="Pfam" id="PF25198"/>
    </source>
</evidence>
<dbReference type="NCBIfam" id="TIGR02887">
    <property type="entry name" value="spore_ger_x_C"/>
    <property type="match status" value="1"/>
</dbReference>
<dbReference type="InterPro" id="IPR057336">
    <property type="entry name" value="GerAC_N"/>
</dbReference>
<feature type="domain" description="Spore germination GerAC-like C-terminal" evidence="8">
    <location>
        <begin position="200"/>
        <end position="364"/>
    </location>
</feature>
<dbReference type="Proteomes" id="UP000253090">
    <property type="component" value="Unassembled WGS sequence"/>
</dbReference>
<dbReference type="AlphaFoldDB" id="A0A369BLL1"/>
<dbReference type="Pfam" id="PF25198">
    <property type="entry name" value="Spore_GerAC_N"/>
    <property type="match status" value="1"/>
</dbReference>
<dbReference type="PROSITE" id="PS51257">
    <property type="entry name" value="PROKAR_LIPOPROTEIN"/>
    <property type="match status" value="1"/>
</dbReference>
<comment type="subcellular location">
    <subcellularLocation>
        <location evidence="1">Membrane</location>
        <topology evidence="1">Lipid-anchor</topology>
    </subcellularLocation>
</comment>
<keyword evidence="7" id="KW-0449">Lipoprotein</keyword>
<name>A0A369BLL1_9BACL</name>
<reference evidence="10 11" key="1">
    <citation type="submission" date="2018-07" db="EMBL/GenBank/DDBJ databases">
        <title>Genomic Encyclopedia of Type Strains, Phase III (KMG-III): the genomes of soil and plant-associated and newly described type strains.</title>
        <authorList>
            <person name="Whitman W."/>
        </authorList>
    </citation>
    <scope>NUCLEOTIDE SEQUENCE [LARGE SCALE GENOMIC DNA]</scope>
    <source>
        <strain evidence="10 11">CECT 8333</strain>
    </source>
</reference>
<organism evidence="10 11">
    <name type="scientific">Fontibacillus phaseoli</name>
    <dbReference type="NCBI Taxonomy" id="1416533"/>
    <lineage>
        <taxon>Bacteria</taxon>
        <taxon>Bacillati</taxon>
        <taxon>Bacillota</taxon>
        <taxon>Bacilli</taxon>
        <taxon>Bacillales</taxon>
        <taxon>Paenibacillaceae</taxon>
        <taxon>Fontibacillus</taxon>
    </lineage>
</organism>
<keyword evidence="4" id="KW-0732">Signal</keyword>
<evidence type="ECO:0000256" key="4">
    <source>
        <dbReference type="ARBA" id="ARBA00022729"/>
    </source>
</evidence>